<dbReference type="EMBL" id="LXWN01000001">
    <property type="protein sequence ID" value="PTL87936.1"/>
    <property type="molecule type" value="Genomic_DNA"/>
</dbReference>
<dbReference type="GO" id="GO:0003677">
    <property type="term" value="F:DNA binding"/>
    <property type="evidence" value="ECO:0007669"/>
    <property type="project" value="UniProtKB-KW"/>
</dbReference>
<gene>
    <name evidence="3" type="ORF">A7X95_01260</name>
    <name evidence="2" type="ORF">T478_0677</name>
</gene>
<proteinExistence type="predicted"/>
<dbReference type="Pfam" id="PF24266">
    <property type="entry name" value="HTH_HVO_0163_N"/>
    <property type="match status" value="1"/>
</dbReference>
<reference evidence="3" key="3">
    <citation type="submission" date="2016-05" db="EMBL/GenBank/DDBJ databases">
        <authorList>
            <person name="Lavstsen T."/>
            <person name="Jespersen J.S."/>
        </authorList>
    </citation>
    <scope>NUCLEOTIDE SEQUENCE [LARGE SCALE GENOMIC DNA]</scope>
    <source>
        <strain evidence="3">U25</strain>
    </source>
</reference>
<dbReference type="Proteomes" id="UP000030944">
    <property type="component" value="Chromosome"/>
</dbReference>
<protein>
    <submittedName>
        <fullName evidence="2">Winged helix-turn-helix DNA-binding protein</fullName>
    </submittedName>
</protein>
<evidence type="ECO:0000313" key="4">
    <source>
        <dbReference type="Proteomes" id="UP000030944"/>
    </source>
</evidence>
<reference evidence="2 4" key="1">
    <citation type="journal article" date="2015" name="Proc. Natl. Acad. Sci. U.S.A.">
        <title>Genomic and proteomic characterization of "Candidatus Nitrosopelagicus brevis": An ammonia-oxidizing archaeon from the open ocean.</title>
        <authorList>
            <person name="Santoro A.E."/>
            <person name="Dupont C.L."/>
            <person name="Richter R.A."/>
            <person name="Craig M.T."/>
            <person name="Carini P."/>
            <person name="McIlvin M.R."/>
            <person name="Yang Y."/>
            <person name="Orsi W.D."/>
            <person name="Moran D.M."/>
            <person name="Saito M.A."/>
        </authorList>
    </citation>
    <scope>NUCLEOTIDE SEQUENCE [LARGE SCALE GENOMIC DNA]</scope>
    <source>
        <strain evidence="2">CN25</strain>
        <strain evidence="4">V2</strain>
    </source>
</reference>
<reference evidence="3 5" key="4">
    <citation type="submission" date="2018-04" db="EMBL/GenBank/DDBJ databases">
        <title>Transcriptomics of ammonia oxidizing archaea.</title>
        <authorList>
            <person name="Carini P."/>
        </authorList>
    </citation>
    <scope>NUCLEOTIDE SEQUENCE [LARGE SCALE GENOMIC DNA]</scope>
    <source>
        <strain evidence="3 5">U25</strain>
    </source>
</reference>
<dbReference type="PANTHER" id="PTHR36216">
    <property type="entry name" value="TRANSCRIPTIONAL REGULATOR, TRMB"/>
    <property type="match status" value="1"/>
</dbReference>
<dbReference type="STRING" id="1410606.T478_0677"/>
<dbReference type="InterPro" id="IPR056504">
    <property type="entry name" value="HTH_HVO_0163_N"/>
</dbReference>
<reference evidence="5" key="2">
    <citation type="submission" date="2016-05" db="EMBL/GenBank/DDBJ databases">
        <authorList>
            <person name="Dupont C."/>
            <person name="Santoro A."/>
        </authorList>
    </citation>
    <scope>NUCLEOTIDE SEQUENCE [LARGE SCALE GENOMIC DNA]</scope>
    <source>
        <strain evidence="5">U25</strain>
    </source>
</reference>
<evidence type="ECO:0000313" key="2">
    <source>
        <dbReference type="EMBL" id="AJA92494.1"/>
    </source>
</evidence>
<evidence type="ECO:0000313" key="3">
    <source>
        <dbReference type="EMBL" id="PTL87936.1"/>
    </source>
</evidence>
<evidence type="ECO:0000259" key="1">
    <source>
        <dbReference type="Pfam" id="PF24266"/>
    </source>
</evidence>
<dbReference type="Gene3D" id="1.10.10.10">
    <property type="entry name" value="Winged helix-like DNA-binding domain superfamily/Winged helix DNA-binding domain"/>
    <property type="match status" value="2"/>
</dbReference>
<dbReference type="Pfam" id="PF13412">
    <property type="entry name" value="HTH_24"/>
    <property type="match status" value="1"/>
</dbReference>
<accession>A0A0A7V0B4</accession>
<dbReference type="KEGG" id="nbv:T478_0677"/>
<dbReference type="RefSeq" id="WP_048105220.1">
    <property type="nucleotide sequence ID" value="NZ_CP007026.1"/>
</dbReference>
<dbReference type="Proteomes" id="UP000241022">
    <property type="component" value="Unassembled WGS sequence"/>
</dbReference>
<keyword evidence="2" id="KW-0238">DNA-binding</keyword>
<dbReference type="SUPFAM" id="SSF46785">
    <property type="entry name" value="Winged helix' DNA-binding domain"/>
    <property type="match status" value="2"/>
</dbReference>
<dbReference type="InterPro" id="IPR036388">
    <property type="entry name" value="WH-like_DNA-bd_sf"/>
</dbReference>
<dbReference type="GeneID" id="24816569"/>
<organism evidence="2 4">
    <name type="scientific">Candidatus Nitrosopelagicus brevis</name>
    <dbReference type="NCBI Taxonomy" id="1410606"/>
    <lineage>
        <taxon>Archaea</taxon>
        <taxon>Nitrososphaerota</taxon>
    </lineage>
</organism>
<dbReference type="PANTHER" id="PTHR36216:SF1">
    <property type="entry name" value="HTH ARSR-TYPE DOMAIN-CONTAINING PROTEIN"/>
    <property type="match status" value="1"/>
</dbReference>
<dbReference type="EMBL" id="CP007026">
    <property type="protein sequence ID" value="AJA92494.1"/>
    <property type="molecule type" value="Genomic_DNA"/>
</dbReference>
<sequence>MRKEIVIDLIEKMPGVSYNEIVRETRLSNGVISHYLIKLMESGEVEKEGIKRGKYFLKNIPKKDRKMITLLRNNTNNDIFKLLIKNFNNNTISTQNEISKRVNKSASTISVSLKDLQRNNIIERVIMNKSSKISSDIGFKILNGKLSTNNLVKYNL</sequence>
<keyword evidence="5" id="KW-1185">Reference proteome</keyword>
<dbReference type="HOGENOM" id="CLU_109676_2_0_2"/>
<evidence type="ECO:0000313" key="5">
    <source>
        <dbReference type="Proteomes" id="UP000241022"/>
    </source>
</evidence>
<name>A0A0A7V0B4_9ARCH</name>
<feature type="domain" description="HVO-0163 N-terminal HTH" evidence="1">
    <location>
        <begin position="5"/>
        <end position="67"/>
    </location>
</feature>
<dbReference type="AlphaFoldDB" id="A0A0A7V0B4"/>
<dbReference type="InterPro" id="IPR036390">
    <property type="entry name" value="WH_DNA-bd_sf"/>
</dbReference>